<feature type="coiled-coil region" evidence="1">
    <location>
        <begin position="353"/>
        <end position="380"/>
    </location>
</feature>
<organism evidence="3 4">
    <name type="scientific">Ictalurus punctatus</name>
    <name type="common">Channel catfish</name>
    <name type="synonym">Silurus punctatus</name>
    <dbReference type="NCBI Taxonomy" id="7998"/>
    <lineage>
        <taxon>Eukaryota</taxon>
        <taxon>Metazoa</taxon>
        <taxon>Chordata</taxon>
        <taxon>Craniata</taxon>
        <taxon>Vertebrata</taxon>
        <taxon>Euteleostomi</taxon>
        <taxon>Actinopterygii</taxon>
        <taxon>Neopterygii</taxon>
        <taxon>Teleostei</taxon>
        <taxon>Ostariophysi</taxon>
        <taxon>Siluriformes</taxon>
        <taxon>Ictaluridae</taxon>
        <taxon>Ictalurus</taxon>
    </lineage>
</organism>
<dbReference type="OrthoDB" id="6155277at2759"/>
<name>A0A2D0SMY1_ICTPU</name>
<feature type="compositionally biased region" description="Polar residues" evidence="2">
    <location>
        <begin position="644"/>
        <end position="659"/>
    </location>
</feature>
<dbReference type="GeneID" id="108276721"/>
<gene>
    <name evidence="4" type="primary">ccdc62</name>
</gene>
<sequence>MCKATVLAVMKMEGKFKSKGFGDSLMSTNGFLLDPWHSTPVKKHTDEGSMARWTAKSTSNNSASQQSSLSVMQGSRIQISDLEMTTIQKQRMELQLLVAELKDRDQELNSMAAAHHRQLQVWEQDRQRVLTLKQRCARLDDELQKRNEVIRAIIKRLKMAEVREQDSLRELSSIQQRIQELSQRQQHSRQHHQDMEEKNRSLNSSILTLSSQLGQFQVHEEELSSMLKLKDKDLTEATNHILGLTDRLRESEFSLKECQSRESKMSQEAEEYKRRFREAKCQNAQLKDELQEKTLENNSQKEELIRLRQENQLLRKQLALTDEGESWKDELLALARSKQERTESELLCLRQVCEHQQNDLQLLKLNLESSREALMQYESQRSLVSDESVAGASCALEHCNHQETEMGASVGESYSNSLVVSKQRENLTIAATISEEYTPVQNICCAVEKQVQICNTPVSGSDGPSAELAPTLLHCCDCSNVQACCSAGTELDFIAVIDYSTDTEDQVLLVDINPNDPQSSCPGDVTCVYVDCSTPLPQRTTTNPGLVEDTALSKQQEAFTSSTCRLQRLLAESQQMVASLELSSGKPLSCPQSTPNHSASPVLSSTSHSNSSNCILNDGHNNTESHDQFQSPNNNQDETRDGSQIHSIGNSQETVEYGQ</sequence>
<dbReference type="AlphaFoldDB" id="A0A2D0SMY1"/>
<dbReference type="Proteomes" id="UP000221080">
    <property type="component" value="Chromosome 16"/>
</dbReference>
<feature type="compositionally biased region" description="Polar residues" evidence="2">
    <location>
        <begin position="590"/>
        <end position="599"/>
    </location>
</feature>
<evidence type="ECO:0000313" key="3">
    <source>
        <dbReference type="Proteomes" id="UP000221080"/>
    </source>
</evidence>
<feature type="region of interest" description="Disordered" evidence="2">
    <location>
        <begin position="179"/>
        <end position="202"/>
    </location>
</feature>
<feature type="region of interest" description="Disordered" evidence="2">
    <location>
        <begin position="584"/>
        <end position="659"/>
    </location>
</feature>
<keyword evidence="3" id="KW-1185">Reference proteome</keyword>
<reference evidence="3" key="1">
    <citation type="journal article" date="2016" name="Nat. Commun.">
        <title>The channel catfish genome sequence provides insights into the evolution of scale formation in teleosts.</title>
        <authorList>
            <person name="Liu Z."/>
            <person name="Liu S."/>
            <person name="Yao J."/>
            <person name="Bao L."/>
            <person name="Zhang J."/>
            <person name="Li Y."/>
            <person name="Jiang C."/>
            <person name="Sun L."/>
            <person name="Wang R."/>
            <person name="Zhang Y."/>
            <person name="Zhou T."/>
            <person name="Zeng Q."/>
            <person name="Fu Q."/>
            <person name="Gao S."/>
            <person name="Li N."/>
            <person name="Koren S."/>
            <person name="Jiang Y."/>
            <person name="Zimin A."/>
            <person name="Xu P."/>
            <person name="Phillippy A.M."/>
            <person name="Geng X."/>
            <person name="Song L."/>
            <person name="Sun F."/>
            <person name="Li C."/>
            <person name="Wang X."/>
            <person name="Chen A."/>
            <person name="Jin Y."/>
            <person name="Yuan Z."/>
            <person name="Yang Y."/>
            <person name="Tan S."/>
            <person name="Peatman E."/>
            <person name="Lu J."/>
            <person name="Qin Z."/>
            <person name="Dunham R."/>
            <person name="Li Z."/>
            <person name="Sonstegard T."/>
            <person name="Feng J."/>
            <person name="Danzmann R.G."/>
            <person name="Schroeder S."/>
            <person name="Scheffler B."/>
            <person name="Duke M.V."/>
            <person name="Ballard L."/>
            <person name="Kucuktas H."/>
            <person name="Kaltenboeck L."/>
            <person name="Liu H."/>
            <person name="Armbruster J."/>
            <person name="Xie Y."/>
            <person name="Kirby M.L."/>
            <person name="Tian Y."/>
            <person name="Flanagan M.E."/>
            <person name="Mu W."/>
            <person name="Waldbieser G.C."/>
        </authorList>
    </citation>
    <scope>NUCLEOTIDE SEQUENCE [LARGE SCALE GENOMIC DNA]</scope>
    <source>
        <strain evidence="3">SDA103</strain>
    </source>
</reference>
<accession>A0A2D0SMY1</accession>
<dbReference type="CTD" id="84660"/>
<reference evidence="4" key="2">
    <citation type="submission" date="2025-08" db="UniProtKB">
        <authorList>
            <consortium name="RefSeq"/>
        </authorList>
    </citation>
    <scope>IDENTIFICATION</scope>
    <source>
        <tissue evidence="4">Blood</tissue>
    </source>
</reference>
<keyword evidence="1" id="KW-0175">Coiled coil</keyword>
<evidence type="ECO:0000256" key="2">
    <source>
        <dbReference type="SAM" id="MobiDB-lite"/>
    </source>
</evidence>
<dbReference type="RefSeq" id="XP_017344064.1">
    <property type="nucleotide sequence ID" value="XM_017488575.3"/>
</dbReference>
<protein>
    <submittedName>
        <fullName evidence="4">Coiled-coil domain-containing protein 62 isoform X2</fullName>
    </submittedName>
</protein>
<feature type="compositionally biased region" description="Low complexity" evidence="2">
    <location>
        <begin position="600"/>
        <end position="612"/>
    </location>
</feature>
<evidence type="ECO:0000313" key="4">
    <source>
        <dbReference type="RefSeq" id="XP_017344064.1"/>
    </source>
</evidence>
<evidence type="ECO:0000256" key="1">
    <source>
        <dbReference type="SAM" id="Coils"/>
    </source>
</evidence>
<proteinExistence type="predicted"/>
<feature type="coiled-coil region" evidence="1">
    <location>
        <begin position="255"/>
        <end position="317"/>
    </location>
</feature>
<feature type="compositionally biased region" description="Basic and acidic residues" evidence="2">
    <location>
        <begin position="191"/>
        <end position="200"/>
    </location>
</feature>